<gene>
    <name evidence="11" type="ORF">BC008_04910</name>
</gene>
<dbReference type="GO" id="GO:0008237">
    <property type="term" value="F:metallopeptidase activity"/>
    <property type="evidence" value="ECO:0007669"/>
    <property type="project" value="UniProtKB-KW"/>
</dbReference>
<evidence type="ECO:0000256" key="7">
    <source>
        <dbReference type="ARBA" id="ARBA00023049"/>
    </source>
</evidence>
<dbReference type="SUPFAM" id="SSF55166">
    <property type="entry name" value="Hedgehog/DD-peptidase"/>
    <property type="match status" value="1"/>
</dbReference>
<dbReference type="Pfam" id="PF01427">
    <property type="entry name" value="Peptidase_M15"/>
    <property type="match status" value="1"/>
</dbReference>
<accession>A0A0V7ZYS4</accession>
<evidence type="ECO:0000256" key="5">
    <source>
        <dbReference type="ARBA" id="ARBA00022833"/>
    </source>
</evidence>
<feature type="binding site" evidence="9">
    <location>
        <position position="134"/>
    </location>
    <ligand>
        <name>Zn(2+)</name>
        <dbReference type="ChEBI" id="CHEBI:29105"/>
        <note>catalytic</note>
    </ligand>
</feature>
<dbReference type="EMBL" id="LMTZ01000016">
    <property type="protein sequence ID" value="KST69656.1"/>
    <property type="molecule type" value="Genomic_DNA"/>
</dbReference>
<evidence type="ECO:0000256" key="9">
    <source>
        <dbReference type="HAMAP-Rule" id="MF_01924"/>
    </source>
</evidence>
<name>A0A0V7ZYS4_9CYAN</name>
<proteinExistence type="inferred from homology"/>
<dbReference type="RefSeq" id="WP_027843021.1">
    <property type="nucleotide sequence ID" value="NZ_LMTZ01000016.1"/>
</dbReference>
<comment type="catalytic activity">
    <reaction evidence="1 9 10">
        <text>D-alanyl-D-alanine + H2O = 2 D-alanine</text>
        <dbReference type="Rhea" id="RHEA:20661"/>
        <dbReference type="ChEBI" id="CHEBI:15377"/>
        <dbReference type="ChEBI" id="CHEBI:57416"/>
        <dbReference type="ChEBI" id="CHEBI:57822"/>
        <dbReference type="EC" id="3.4.13.22"/>
    </reaction>
</comment>
<dbReference type="GO" id="GO:0071555">
    <property type="term" value="P:cell wall organization"/>
    <property type="evidence" value="ECO:0007669"/>
    <property type="project" value="UniProtKB-KW"/>
</dbReference>
<dbReference type="PANTHER" id="PTHR43126:SF2">
    <property type="entry name" value="D-ALANYL-D-ALANINE DIPEPTIDASE"/>
    <property type="match status" value="1"/>
</dbReference>
<dbReference type="PIRSF" id="PIRSF026671">
    <property type="entry name" value="AA_dipeptidase"/>
    <property type="match status" value="1"/>
</dbReference>
<keyword evidence="3 9" id="KW-0479">Metal-binding</keyword>
<keyword evidence="6 9" id="KW-0224">Dipeptidase</keyword>
<dbReference type="InterPro" id="IPR009045">
    <property type="entry name" value="Zn_M74/Hedgehog-like"/>
</dbReference>
<dbReference type="HAMAP" id="MF_01924">
    <property type="entry name" value="A_A_dipeptidase"/>
    <property type="match status" value="1"/>
</dbReference>
<organism evidence="11 12">
    <name type="scientific">Mastigocoleus testarum BC008</name>
    <dbReference type="NCBI Taxonomy" id="371196"/>
    <lineage>
        <taxon>Bacteria</taxon>
        <taxon>Bacillati</taxon>
        <taxon>Cyanobacteriota</taxon>
        <taxon>Cyanophyceae</taxon>
        <taxon>Nostocales</taxon>
        <taxon>Hapalosiphonaceae</taxon>
        <taxon>Mastigocoleus</taxon>
    </lineage>
</organism>
<feature type="active site" description="Proton donor/acceptor" evidence="9">
    <location>
        <position position="203"/>
    </location>
</feature>
<comment type="similarity">
    <text evidence="9 10">Belongs to the peptidase M15D family.</text>
</comment>
<evidence type="ECO:0000256" key="4">
    <source>
        <dbReference type="ARBA" id="ARBA00022801"/>
    </source>
</evidence>
<dbReference type="GO" id="GO:0160237">
    <property type="term" value="F:D-Ala-D-Ala dipeptidase activity"/>
    <property type="evidence" value="ECO:0007669"/>
    <property type="project" value="UniProtKB-EC"/>
</dbReference>
<keyword evidence="7 9" id="KW-0482">Metalloprotease</keyword>
<evidence type="ECO:0000256" key="6">
    <source>
        <dbReference type="ARBA" id="ARBA00022997"/>
    </source>
</evidence>
<dbReference type="Proteomes" id="UP000053372">
    <property type="component" value="Unassembled WGS sequence"/>
</dbReference>
<evidence type="ECO:0000256" key="10">
    <source>
        <dbReference type="PIRNR" id="PIRNR026671"/>
    </source>
</evidence>
<keyword evidence="8 10" id="KW-0961">Cell wall biogenesis/degradation</keyword>
<protein>
    <recommendedName>
        <fullName evidence="9 10">D-alanyl-D-alanine dipeptidase</fullName>
        <shortName evidence="9 10">D-Ala-D-Ala dipeptidase</shortName>
        <ecNumber evidence="9 10">3.4.13.22</ecNumber>
    </recommendedName>
</protein>
<reference evidence="11 12" key="1">
    <citation type="journal article" date="2015" name="Genome Announc.">
        <title>Draft Genome of the Euendolithic (true boring) Cyanobacterium Mastigocoleus testarum strain BC008.</title>
        <authorList>
            <person name="Guida B.S."/>
            <person name="Garcia-Pichel F."/>
        </authorList>
    </citation>
    <scope>NUCLEOTIDE SEQUENCE [LARGE SCALE GENOMIC DNA]</scope>
    <source>
        <strain evidence="11 12">BC008</strain>
    </source>
</reference>
<dbReference type="Gene3D" id="3.30.1380.10">
    <property type="match status" value="1"/>
</dbReference>
<evidence type="ECO:0000256" key="2">
    <source>
        <dbReference type="ARBA" id="ARBA00022670"/>
    </source>
</evidence>
<evidence type="ECO:0000256" key="3">
    <source>
        <dbReference type="ARBA" id="ARBA00022723"/>
    </source>
</evidence>
<dbReference type="EC" id="3.4.13.22" evidence="9 10"/>
<keyword evidence="5 9" id="KW-0862">Zinc</keyword>
<dbReference type="AlphaFoldDB" id="A0A0V7ZYS4"/>
<comment type="caution">
    <text evidence="11">The sequence shown here is derived from an EMBL/GenBank/DDBJ whole genome shotgun (WGS) entry which is preliminary data.</text>
</comment>
<feature type="site" description="Transition state stabilizer" evidence="9">
    <location>
        <position position="78"/>
    </location>
</feature>
<comment type="cofactor">
    <cofactor evidence="9">
        <name>Zn(2+)</name>
        <dbReference type="ChEBI" id="CHEBI:29105"/>
    </cofactor>
    <text evidence="9">Binds 1 zinc ion per subunit.</text>
</comment>
<evidence type="ECO:0000313" key="11">
    <source>
        <dbReference type="EMBL" id="KST69656.1"/>
    </source>
</evidence>
<keyword evidence="2 9" id="KW-0645">Protease</keyword>
<evidence type="ECO:0000256" key="8">
    <source>
        <dbReference type="ARBA" id="ARBA00023316"/>
    </source>
</evidence>
<keyword evidence="12" id="KW-1185">Reference proteome</keyword>
<dbReference type="GO" id="GO:0008270">
    <property type="term" value="F:zinc ion binding"/>
    <property type="evidence" value="ECO:0007669"/>
    <property type="project" value="UniProtKB-UniRule"/>
</dbReference>
<evidence type="ECO:0000256" key="1">
    <source>
        <dbReference type="ARBA" id="ARBA00001362"/>
    </source>
</evidence>
<evidence type="ECO:0000313" key="12">
    <source>
        <dbReference type="Proteomes" id="UP000053372"/>
    </source>
</evidence>
<dbReference type="CDD" id="cd14843">
    <property type="entry name" value="D-Ala-D-Ala_dipeptidase_like"/>
    <property type="match status" value="1"/>
</dbReference>
<dbReference type="GO" id="GO:0006508">
    <property type="term" value="P:proteolysis"/>
    <property type="evidence" value="ECO:0007669"/>
    <property type="project" value="UniProtKB-KW"/>
</dbReference>
<sequence length="235" mass="27247">MRPYHKIPIVESNEPLIEIPLEKFALESPHPYIKLGAPYGEYSPYFLRKSVVERLITAQSYLCQLFPEWRIQIFDAYRPVAVQEFMVNYSFKQALQERKLEETKLSSTQVQALWEEVYKIWAIPSLDKNTPPPHSTGAAVDVTLVNECGQIINMGSPIDELSDRSLPDYYALGDDSQSQNYHAKRKLLCSIMEKAGFCRNPREWWHFSFGDQMWAWLNNQVNSGKNFIACYGRVV</sequence>
<feature type="binding site" evidence="9">
    <location>
        <position position="206"/>
    </location>
    <ligand>
        <name>Zn(2+)</name>
        <dbReference type="ChEBI" id="CHEBI:29105"/>
        <note>catalytic</note>
    </ligand>
</feature>
<dbReference type="OrthoDB" id="9801430at2"/>
<dbReference type="InterPro" id="IPR000755">
    <property type="entry name" value="A_A_dipeptidase"/>
</dbReference>
<comment type="function">
    <text evidence="9 10">Catalyzes hydrolysis of the D-alanyl-D-alanine dipeptide.</text>
</comment>
<keyword evidence="4 9" id="KW-0378">Hydrolase</keyword>
<dbReference type="PANTHER" id="PTHR43126">
    <property type="entry name" value="D-ALANYL-D-ALANINE DIPEPTIDASE"/>
    <property type="match status" value="1"/>
</dbReference>
<feature type="binding site" evidence="9">
    <location>
        <position position="141"/>
    </location>
    <ligand>
        <name>Zn(2+)</name>
        <dbReference type="ChEBI" id="CHEBI:29105"/>
        <note>catalytic</note>
    </ligand>
</feature>